<comment type="caution">
    <text evidence="1">The sequence shown here is derived from an EMBL/GenBank/DDBJ whole genome shotgun (WGS) entry which is preliminary data.</text>
</comment>
<proteinExistence type="predicted"/>
<name>A0ABW9NX06_9ACTN</name>
<dbReference type="Proteomes" id="UP000460558">
    <property type="component" value="Unassembled WGS sequence"/>
</dbReference>
<evidence type="ECO:0000313" key="2">
    <source>
        <dbReference type="Proteomes" id="UP000460558"/>
    </source>
</evidence>
<evidence type="ECO:0000313" key="1">
    <source>
        <dbReference type="EMBL" id="MQS37822.1"/>
    </source>
</evidence>
<evidence type="ECO:0008006" key="3">
    <source>
        <dbReference type="Google" id="ProtNLM"/>
    </source>
</evidence>
<reference evidence="1 2" key="1">
    <citation type="submission" date="2019-06" db="EMBL/GenBank/DDBJ databases">
        <title>Comparative genomics and metabolomics analyses of clavulanic acid producing Streptomyces species provides insight into specialized metabolism and evolution of beta-lactam biosynthetic gene clusters.</title>
        <authorList>
            <person name="Moore M.A."/>
            <person name="Cruz-Morales P."/>
            <person name="Barona Gomez F."/>
            <person name="Kapil T."/>
        </authorList>
    </citation>
    <scope>NUCLEOTIDE SEQUENCE [LARGE SCALE GENOMIC DNA]</scope>
    <source>
        <strain evidence="1 2">T-272</strain>
    </source>
</reference>
<sequence length="372" mass="42039">MALASELRDLRDRAGRPSYREIERLIARQGRDHAMGRSTIQEKLSGKSSASLVQVLSLVEALAEHARRVEIPLTPLEVDKSVWRERYMKSIKTGKPDAPATVTTESSIDSTPWNIEPLRQAQMYDLIEVIESSRTLPVASWLPQVIKGILLAGMSCFDFLKRAARENPQQVLQIVVALHYTFPPEERDRWDPPPRPWDVTDHNRTVGVYLAQAARVHGAIASPAIVAGMHRAGLGTLIETYLNGVAKVHPAPNIARAVAHLRFTTLPNEADQLLEYVGTGRQFEEVIRIAQYFTDHEQPTDRTKILKGAGKDWHRFKNIARLIQENEIEDVFLKELIWGIPYGEHLEFAEKMGDGNEELAERIRRAADEPPF</sequence>
<dbReference type="RefSeq" id="WP_153484926.1">
    <property type="nucleotide sequence ID" value="NZ_VDEQ01000218.1"/>
</dbReference>
<keyword evidence="2" id="KW-1185">Reference proteome</keyword>
<accession>A0ABW9NX06</accession>
<dbReference type="EMBL" id="VDEQ01000218">
    <property type="protein sequence ID" value="MQS37822.1"/>
    <property type="molecule type" value="Genomic_DNA"/>
</dbReference>
<gene>
    <name evidence="1" type="ORF">FFZ77_19980</name>
</gene>
<organism evidence="1 2">
    <name type="scientific">Streptomyces katsurahamanus</name>
    <dbReference type="NCBI Taxonomy" id="2577098"/>
    <lineage>
        <taxon>Bacteria</taxon>
        <taxon>Bacillati</taxon>
        <taxon>Actinomycetota</taxon>
        <taxon>Actinomycetes</taxon>
        <taxon>Kitasatosporales</taxon>
        <taxon>Streptomycetaceae</taxon>
        <taxon>Streptomyces</taxon>
    </lineage>
</organism>
<protein>
    <recommendedName>
        <fullName evidence="3">XRE family transcriptional regulator</fullName>
    </recommendedName>
</protein>